<gene>
    <name evidence="1" type="ORF">C7M84_005815</name>
</gene>
<dbReference type="AlphaFoldDB" id="A0A3R7MG89"/>
<evidence type="ECO:0000313" key="2">
    <source>
        <dbReference type="Proteomes" id="UP000283509"/>
    </source>
</evidence>
<organism evidence="1 2">
    <name type="scientific">Penaeus vannamei</name>
    <name type="common">Whiteleg shrimp</name>
    <name type="synonym">Litopenaeus vannamei</name>
    <dbReference type="NCBI Taxonomy" id="6689"/>
    <lineage>
        <taxon>Eukaryota</taxon>
        <taxon>Metazoa</taxon>
        <taxon>Ecdysozoa</taxon>
        <taxon>Arthropoda</taxon>
        <taxon>Crustacea</taxon>
        <taxon>Multicrustacea</taxon>
        <taxon>Malacostraca</taxon>
        <taxon>Eumalacostraca</taxon>
        <taxon>Eucarida</taxon>
        <taxon>Decapoda</taxon>
        <taxon>Dendrobranchiata</taxon>
        <taxon>Penaeoidea</taxon>
        <taxon>Penaeidae</taxon>
        <taxon>Penaeus</taxon>
    </lineage>
</organism>
<sequence>MVIKKEDAVPSPSKVDVQPLVVCVPPGGNSLAPNMRLVQTADGKKLLLTNVVKTSKPSPTSSNQAVMKVLSSKPPAYLNIRIKEEPNDEPIGELVYVDGGVKIKDEPIDPQTELEEALEMASQKPFVDVRIKEEPSEENELLEKDEQLRKVLEATSPTSTNDASNKPRRFYIRTSEGKLISISPEEAEALGLNHEDKAEENQKKLVKALAGVGDFPLKKVLVDQKRLEKTQCTVLIPDNVDVKDFVSRNVPPAAEKEATLMKTLKCSSEALEAQFSTSKIFVPTKTNTTIIENICVPMREKTGKKMKVEILYLVFKKDLHLL</sequence>
<evidence type="ECO:0000313" key="1">
    <source>
        <dbReference type="EMBL" id="ROT75637.1"/>
    </source>
</evidence>
<name>A0A3R7MG89_PENVA</name>
<proteinExistence type="predicted"/>
<dbReference type="Proteomes" id="UP000283509">
    <property type="component" value="Unassembled WGS sequence"/>
</dbReference>
<dbReference type="EMBL" id="QCYY01001749">
    <property type="protein sequence ID" value="ROT75637.1"/>
    <property type="molecule type" value="Genomic_DNA"/>
</dbReference>
<comment type="caution">
    <text evidence="1">The sequence shown here is derived from an EMBL/GenBank/DDBJ whole genome shotgun (WGS) entry which is preliminary data.</text>
</comment>
<protein>
    <submittedName>
        <fullName evidence="1">Uncharacterized protein</fullName>
    </submittedName>
</protein>
<reference evidence="1 2" key="2">
    <citation type="submission" date="2019-01" db="EMBL/GenBank/DDBJ databases">
        <title>The decoding of complex shrimp genome reveals the adaptation for benthos swimmer, frequently molting mechanism and breeding impact on genome.</title>
        <authorList>
            <person name="Sun Y."/>
            <person name="Gao Y."/>
            <person name="Yu Y."/>
        </authorList>
    </citation>
    <scope>NUCLEOTIDE SEQUENCE [LARGE SCALE GENOMIC DNA]</scope>
    <source>
        <tissue evidence="1">Muscle</tissue>
    </source>
</reference>
<dbReference type="OrthoDB" id="6155966at2759"/>
<keyword evidence="2" id="KW-1185">Reference proteome</keyword>
<accession>A0A3R7MG89</accession>
<reference evidence="1 2" key="1">
    <citation type="submission" date="2018-04" db="EMBL/GenBank/DDBJ databases">
        <authorList>
            <person name="Zhang X."/>
            <person name="Yuan J."/>
            <person name="Li F."/>
            <person name="Xiang J."/>
        </authorList>
    </citation>
    <scope>NUCLEOTIDE SEQUENCE [LARGE SCALE GENOMIC DNA]</scope>
    <source>
        <tissue evidence="1">Muscle</tissue>
    </source>
</reference>